<accession>A0A382HMY0</accession>
<dbReference type="SUPFAM" id="SSF63446">
    <property type="entry name" value="Type I dockerin domain"/>
    <property type="match status" value="1"/>
</dbReference>
<proteinExistence type="predicted"/>
<sequence>MIFTEIDNPYYFYNSWEGVTDFNTAIILNHDLVYIASPNASSYIVIETILESLLEELPAGIAGDLNGDDFVNILDIIIIANLILDGEYIMNADVNDDAILNILDIIVLVNIILNT</sequence>
<evidence type="ECO:0000259" key="1">
    <source>
        <dbReference type="PROSITE" id="PS51766"/>
    </source>
</evidence>
<dbReference type="PROSITE" id="PS51766">
    <property type="entry name" value="DOCKERIN"/>
    <property type="match status" value="1"/>
</dbReference>
<name>A0A382HMY0_9ZZZZ</name>
<gene>
    <name evidence="2" type="ORF">METZ01_LOCUS240705</name>
</gene>
<protein>
    <recommendedName>
        <fullName evidence="1">Dockerin domain-containing protein</fullName>
    </recommendedName>
</protein>
<evidence type="ECO:0000313" key="2">
    <source>
        <dbReference type="EMBL" id="SVB87851.1"/>
    </source>
</evidence>
<reference evidence="2" key="1">
    <citation type="submission" date="2018-05" db="EMBL/GenBank/DDBJ databases">
        <authorList>
            <person name="Lanie J.A."/>
            <person name="Ng W.-L."/>
            <person name="Kazmierczak K.M."/>
            <person name="Andrzejewski T.M."/>
            <person name="Davidsen T.M."/>
            <person name="Wayne K.J."/>
            <person name="Tettelin H."/>
            <person name="Glass J.I."/>
            <person name="Rusch D."/>
            <person name="Podicherti R."/>
            <person name="Tsui H.-C.T."/>
            <person name="Winkler M.E."/>
        </authorList>
    </citation>
    <scope>NUCLEOTIDE SEQUENCE</scope>
</reference>
<dbReference type="InterPro" id="IPR016134">
    <property type="entry name" value="Dockerin_dom"/>
</dbReference>
<dbReference type="InterPro" id="IPR002105">
    <property type="entry name" value="Dockerin_1_rpt"/>
</dbReference>
<feature type="domain" description="Dockerin" evidence="1">
    <location>
        <begin position="58"/>
        <end position="115"/>
    </location>
</feature>
<dbReference type="GO" id="GO:0004553">
    <property type="term" value="F:hydrolase activity, hydrolyzing O-glycosyl compounds"/>
    <property type="evidence" value="ECO:0007669"/>
    <property type="project" value="InterPro"/>
</dbReference>
<organism evidence="2">
    <name type="scientific">marine metagenome</name>
    <dbReference type="NCBI Taxonomy" id="408172"/>
    <lineage>
        <taxon>unclassified sequences</taxon>
        <taxon>metagenomes</taxon>
        <taxon>ecological metagenomes</taxon>
    </lineage>
</organism>
<dbReference type="AlphaFoldDB" id="A0A382HMY0"/>
<dbReference type="Pfam" id="PF00404">
    <property type="entry name" value="Dockerin_1"/>
    <property type="match status" value="1"/>
</dbReference>
<dbReference type="InterPro" id="IPR036439">
    <property type="entry name" value="Dockerin_dom_sf"/>
</dbReference>
<dbReference type="EMBL" id="UINC01061847">
    <property type="protein sequence ID" value="SVB87851.1"/>
    <property type="molecule type" value="Genomic_DNA"/>
</dbReference>
<dbReference type="Gene3D" id="1.10.1330.10">
    <property type="entry name" value="Dockerin domain"/>
    <property type="match status" value="1"/>
</dbReference>
<dbReference type="GO" id="GO:0000272">
    <property type="term" value="P:polysaccharide catabolic process"/>
    <property type="evidence" value="ECO:0007669"/>
    <property type="project" value="InterPro"/>
</dbReference>